<dbReference type="RefSeq" id="WP_039743758.1">
    <property type="nucleotide sequence ID" value="NZ_CP009788.1"/>
</dbReference>
<keyword evidence="10 13" id="KW-1133">Transmembrane helix</keyword>
<keyword evidence="6 13" id="KW-0812">Transmembrane</keyword>
<keyword evidence="8" id="KW-0418">Kinase</keyword>
<dbReference type="InterPro" id="IPR003594">
    <property type="entry name" value="HATPase_dom"/>
</dbReference>
<dbReference type="AlphaFoldDB" id="A0A0B5BBC1"/>
<dbReference type="GO" id="GO:0000155">
    <property type="term" value="F:phosphorelay sensor kinase activity"/>
    <property type="evidence" value="ECO:0007669"/>
    <property type="project" value="InterPro"/>
</dbReference>
<evidence type="ECO:0000256" key="12">
    <source>
        <dbReference type="ARBA" id="ARBA00023136"/>
    </source>
</evidence>
<gene>
    <name evidence="15" type="ORF">GPICK_12585</name>
</gene>
<keyword evidence="9" id="KW-0067">ATP-binding</keyword>
<evidence type="ECO:0000256" key="13">
    <source>
        <dbReference type="SAM" id="Phobius"/>
    </source>
</evidence>
<dbReference type="SUPFAM" id="SSF55874">
    <property type="entry name" value="ATPase domain of HSP90 chaperone/DNA topoisomerase II/histidine kinase"/>
    <property type="match status" value="1"/>
</dbReference>
<dbReference type="EC" id="2.7.13.3" evidence="3"/>
<dbReference type="CDD" id="cd00082">
    <property type="entry name" value="HisKA"/>
    <property type="match status" value="1"/>
</dbReference>
<evidence type="ECO:0000313" key="16">
    <source>
        <dbReference type="Proteomes" id="UP000057609"/>
    </source>
</evidence>
<evidence type="ECO:0000256" key="9">
    <source>
        <dbReference type="ARBA" id="ARBA00022840"/>
    </source>
</evidence>
<feature type="transmembrane region" description="Helical" evidence="13">
    <location>
        <begin position="137"/>
        <end position="160"/>
    </location>
</feature>
<dbReference type="PRINTS" id="PR00344">
    <property type="entry name" value="BCTRLSENSOR"/>
</dbReference>
<feature type="domain" description="Histidine kinase" evidence="14">
    <location>
        <begin position="221"/>
        <end position="432"/>
    </location>
</feature>
<evidence type="ECO:0000256" key="7">
    <source>
        <dbReference type="ARBA" id="ARBA00022741"/>
    </source>
</evidence>
<dbReference type="HOGENOM" id="CLU_000445_89_37_7"/>
<dbReference type="Gene3D" id="1.10.287.130">
    <property type="match status" value="1"/>
</dbReference>
<evidence type="ECO:0000256" key="2">
    <source>
        <dbReference type="ARBA" id="ARBA00004141"/>
    </source>
</evidence>
<dbReference type="SUPFAM" id="SSF47384">
    <property type="entry name" value="Homodimeric domain of signal transducing histidine kinase"/>
    <property type="match status" value="1"/>
</dbReference>
<dbReference type="SMART" id="SM00388">
    <property type="entry name" value="HisKA"/>
    <property type="match status" value="1"/>
</dbReference>
<evidence type="ECO:0000256" key="10">
    <source>
        <dbReference type="ARBA" id="ARBA00022989"/>
    </source>
</evidence>
<dbReference type="Pfam" id="PF02518">
    <property type="entry name" value="HATPase_c"/>
    <property type="match status" value="1"/>
</dbReference>
<dbReference type="CDD" id="cd00075">
    <property type="entry name" value="HATPase"/>
    <property type="match status" value="1"/>
</dbReference>
<dbReference type="Pfam" id="PF00512">
    <property type="entry name" value="HisKA"/>
    <property type="match status" value="1"/>
</dbReference>
<keyword evidence="5" id="KW-0808">Transferase</keyword>
<keyword evidence="16" id="KW-1185">Reference proteome</keyword>
<evidence type="ECO:0000256" key="8">
    <source>
        <dbReference type="ARBA" id="ARBA00022777"/>
    </source>
</evidence>
<reference evidence="15 16" key="1">
    <citation type="journal article" date="2015" name="Genome Announc.">
        <title>Complete Genome of Geobacter pickeringii G13T, a Metal-Reducing Isolate from Sedimentary Kaolin Deposits.</title>
        <authorList>
            <person name="Badalamenti J.P."/>
            <person name="Bond D.R."/>
        </authorList>
    </citation>
    <scope>NUCLEOTIDE SEQUENCE [LARGE SCALE GENOMIC DNA]</scope>
    <source>
        <strain evidence="15 16">G13</strain>
    </source>
</reference>
<dbReference type="STRING" id="345632.GPICK_12585"/>
<proteinExistence type="predicted"/>
<organism evidence="15 16">
    <name type="scientific">Geobacter pickeringii</name>
    <dbReference type="NCBI Taxonomy" id="345632"/>
    <lineage>
        <taxon>Bacteria</taxon>
        <taxon>Pseudomonadati</taxon>
        <taxon>Thermodesulfobacteriota</taxon>
        <taxon>Desulfuromonadia</taxon>
        <taxon>Geobacterales</taxon>
        <taxon>Geobacteraceae</taxon>
        <taxon>Geobacter</taxon>
    </lineage>
</organism>
<dbReference type="InterPro" id="IPR036890">
    <property type="entry name" value="HATPase_C_sf"/>
</dbReference>
<comment type="catalytic activity">
    <reaction evidence="1">
        <text>ATP + protein L-histidine = ADP + protein N-phospho-L-histidine.</text>
        <dbReference type="EC" id="2.7.13.3"/>
    </reaction>
</comment>
<keyword evidence="12 13" id="KW-0472">Membrane</keyword>
<dbReference type="PROSITE" id="PS50109">
    <property type="entry name" value="HIS_KIN"/>
    <property type="match status" value="1"/>
</dbReference>
<evidence type="ECO:0000256" key="5">
    <source>
        <dbReference type="ARBA" id="ARBA00022679"/>
    </source>
</evidence>
<evidence type="ECO:0000256" key="3">
    <source>
        <dbReference type="ARBA" id="ARBA00012438"/>
    </source>
</evidence>
<dbReference type="InterPro" id="IPR003661">
    <property type="entry name" value="HisK_dim/P_dom"/>
</dbReference>
<dbReference type="PANTHER" id="PTHR45436">
    <property type="entry name" value="SENSOR HISTIDINE KINASE YKOH"/>
    <property type="match status" value="1"/>
</dbReference>
<dbReference type="InterPro" id="IPR004358">
    <property type="entry name" value="Sig_transdc_His_kin-like_C"/>
</dbReference>
<dbReference type="GO" id="GO:0005886">
    <property type="term" value="C:plasma membrane"/>
    <property type="evidence" value="ECO:0007669"/>
    <property type="project" value="TreeGrafter"/>
</dbReference>
<evidence type="ECO:0000256" key="1">
    <source>
        <dbReference type="ARBA" id="ARBA00000085"/>
    </source>
</evidence>
<dbReference type="OrthoDB" id="9813151at2"/>
<dbReference type="Proteomes" id="UP000057609">
    <property type="component" value="Chromosome"/>
</dbReference>
<dbReference type="Gene3D" id="3.30.565.10">
    <property type="entry name" value="Histidine kinase-like ATPase, C-terminal domain"/>
    <property type="match status" value="1"/>
</dbReference>
<protein>
    <recommendedName>
        <fullName evidence="3">histidine kinase</fullName>
        <ecNumber evidence="3">2.7.13.3</ecNumber>
    </recommendedName>
</protein>
<keyword evidence="7" id="KW-0547">Nucleotide-binding</keyword>
<dbReference type="InterPro" id="IPR005467">
    <property type="entry name" value="His_kinase_dom"/>
</dbReference>
<dbReference type="SMART" id="SM00387">
    <property type="entry name" value="HATPase_c"/>
    <property type="match status" value="1"/>
</dbReference>
<dbReference type="KEGG" id="gpi:GPICK_12585"/>
<evidence type="ECO:0000256" key="6">
    <source>
        <dbReference type="ARBA" id="ARBA00022692"/>
    </source>
</evidence>
<dbReference type="EMBL" id="CP009788">
    <property type="protein sequence ID" value="AJE04083.1"/>
    <property type="molecule type" value="Genomic_DNA"/>
</dbReference>
<evidence type="ECO:0000256" key="11">
    <source>
        <dbReference type="ARBA" id="ARBA00023012"/>
    </source>
</evidence>
<name>A0A0B5BBC1_9BACT</name>
<dbReference type="GO" id="GO:0005524">
    <property type="term" value="F:ATP binding"/>
    <property type="evidence" value="ECO:0007669"/>
    <property type="project" value="UniProtKB-KW"/>
</dbReference>
<dbReference type="PANTHER" id="PTHR45436:SF14">
    <property type="entry name" value="SENSOR PROTEIN QSEC"/>
    <property type="match status" value="1"/>
</dbReference>
<dbReference type="InterPro" id="IPR036097">
    <property type="entry name" value="HisK_dim/P_sf"/>
</dbReference>
<dbReference type="InterPro" id="IPR050428">
    <property type="entry name" value="TCS_sensor_his_kinase"/>
</dbReference>
<accession>A0A0B5BBC1</accession>
<keyword evidence="4" id="KW-0597">Phosphoprotein</keyword>
<sequence>MNSISRRLLTYLFCGLTVAGILAGSATYHKAREEIDELFDYQLAQVAHAFSRHESMAPLPSSGINYEEEAELAVQVWENGSLSSATPPGRALPPQREGLKTVYWGGRHWRVFVLRTDARTIQVSQPIKARREISVIFALRSIVPLLVTFPFLALFTWLCVGKGLHPLTRVAEEISRRSPTALEPIPADDLPAEVLPLVNRLNLLLGRVAHTIEAQRRFVADAAHELRTPLAAVGLQQRVLERSGSDAERSEALVRLKGGIDRATRLVGQLLALARIEPEAPPRFSPVALDTLTTEIVAERARIAAEKGVDLGMTACEAVTVTGEEEALQAMVGNLVDNAVRHTPPGGTIDVAVRHGEKRAVIEVVDSGPGIPPAERERVFDRFYRRGKDFSGSGLGLAIVKSAVERHNGTITLGEGNDGTGLRATVVIPLHDDLI</sequence>
<comment type="subcellular location">
    <subcellularLocation>
        <location evidence="2">Membrane</location>
        <topology evidence="2">Multi-pass membrane protein</topology>
    </subcellularLocation>
</comment>
<keyword evidence="11" id="KW-0902">Two-component regulatory system</keyword>
<evidence type="ECO:0000256" key="4">
    <source>
        <dbReference type="ARBA" id="ARBA00022553"/>
    </source>
</evidence>
<evidence type="ECO:0000259" key="14">
    <source>
        <dbReference type="PROSITE" id="PS50109"/>
    </source>
</evidence>
<evidence type="ECO:0000313" key="15">
    <source>
        <dbReference type="EMBL" id="AJE04083.1"/>
    </source>
</evidence>